<dbReference type="RefSeq" id="WP_396569793.1">
    <property type="nucleotide sequence ID" value="NZ_JBITRD010000011.1"/>
</dbReference>
<accession>A0ABW8AYU8</accession>
<reference evidence="1 2" key="1">
    <citation type="submission" date="2024-08" db="EMBL/GenBank/DDBJ databases">
        <authorList>
            <person name="Vancuren S.J."/>
            <person name="Allen-Vercoe E."/>
        </authorList>
    </citation>
    <scope>NUCLEOTIDE SEQUENCE [LARGE SCALE GENOMIC DNA]</scope>
    <source>
        <strain evidence="1 2">16-6-I_42_FAA</strain>
    </source>
</reference>
<keyword evidence="2" id="KW-1185">Reference proteome</keyword>
<protein>
    <submittedName>
        <fullName evidence="1">Uncharacterized protein</fullName>
    </submittedName>
</protein>
<name>A0ABW8AYU8_9FIRM</name>
<evidence type="ECO:0000313" key="2">
    <source>
        <dbReference type="Proteomes" id="UP001614216"/>
    </source>
</evidence>
<dbReference type="Proteomes" id="UP001614216">
    <property type="component" value="Unassembled WGS sequence"/>
</dbReference>
<gene>
    <name evidence="1" type="ORF">ACIF0M_08345</name>
</gene>
<dbReference type="EMBL" id="JBITRD010000011">
    <property type="protein sequence ID" value="MFI7845553.1"/>
    <property type="molecule type" value="Genomic_DNA"/>
</dbReference>
<organism evidence="1 2">
    <name type="scientific">Dorea amylophila</name>
    <dbReference type="NCBI Taxonomy" id="2981789"/>
    <lineage>
        <taxon>Bacteria</taxon>
        <taxon>Bacillati</taxon>
        <taxon>Bacillota</taxon>
        <taxon>Clostridia</taxon>
        <taxon>Lachnospirales</taxon>
        <taxon>Lachnospiraceae</taxon>
        <taxon>Dorea</taxon>
    </lineage>
</organism>
<comment type="caution">
    <text evidence="1">The sequence shown here is derived from an EMBL/GenBank/DDBJ whole genome shotgun (WGS) entry which is preliminary data.</text>
</comment>
<sequence>MAMYDIDSNYKCEKHTYASLCQELMYEYEIKTGEVAPSEEYFRYKIKNAKNNGIINKLNRLLGTDIEKWVSQAPEPEVERFNLLKLVKLIYYIEKDGNAKNTQKQDDNVRVLITDILKKPRLDNIKTEYTEKSEYGDCFENLFLKVKSQVSDAESRISKIEAMNEYWEYTTDMVFDYVITDKALDNPQEAIQELERIHRFLKERVLARLVIDNPPVTYEKSIFENFLDLLISHRVLCSDMDRLNINYRICEIKEPDKKYVELFRSREGYEISRNNIKILEDFICRETENKDIKDIMCLILWGLDKKYYDYKACRFAIKHYETVLNWWIAGKNIDVSESVAIDTFIVIMQELIVVYKDKEGLKNDYVGYNNPKRSLIASVRNPAKADAVAVQAWIKKLENRVVANLGAIELIRKKREIENVIYEIKKYAFSFCNLEDMNFVSSQIYYISSRCMISQEYAKNIGNQFASEICKHLSPKIHNVNVILPPEGVNVYNMFKDFSIDRSSELERTAFELAEMMNDLYNEDELITARSFKIYVNISWSEKGNRKSLLTFLINRETNCIEYKQYVGVESDENCDRMRHLGLGKFIVDGNPNIKFF</sequence>
<evidence type="ECO:0000313" key="1">
    <source>
        <dbReference type="EMBL" id="MFI7845553.1"/>
    </source>
</evidence>
<proteinExistence type="predicted"/>